<organism evidence="2 3">
    <name type="scientific">Algoriella xinjiangensis</name>
    <dbReference type="NCBI Taxonomy" id="684065"/>
    <lineage>
        <taxon>Bacteria</taxon>
        <taxon>Pseudomonadati</taxon>
        <taxon>Bacteroidota</taxon>
        <taxon>Flavobacteriia</taxon>
        <taxon>Flavobacteriales</taxon>
        <taxon>Weeksellaceae</taxon>
        <taxon>Algoriella</taxon>
    </lineage>
</organism>
<evidence type="ECO:0008006" key="4">
    <source>
        <dbReference type="Google" id="ProtNLM"/>
    </source>
</evidence>
<accession>A0A1I4V1F5</accession>
<feature type="signal peptide" evidence="1">
    <location>
        <begin position="1"/>
        <end position="20"/>
    </location>
</feature>
<evidence type="ECO:0000313" key="3">
    <source>
        <dbReference type="Proteomes" id="UP000199149"/>
    </source>
</evidence>
<protein>
    <recommendedName>
        <fullName evidence="4">Lipocalin-like domain-containing protein</fullName>
    </recommendedName>
</protein>
<keyword evidence="3" id="KW-1185">Reference proteome</keyword>
<sequence>MKKILLSFLFSILFFNFLFAQKTMDKNLVGFWSSTIYPAKNDPVKGNAFIDRKADGTFTLFLEVNYNNDSIYAKEVGHWYTKDDIYTEIGEEYNNGYSYKINQNQVNFKVKNKKYPLGFRLEKFVEQKTKDLTDYYEDKYSIFMVKSMKKMLDMNDRINGFSYDQTDGVQDVRFVGVWKGSEKDNQVKGLSKEWTMTRNADGTFIINFSIKSKNLDDKNFVQKGKWWIKGEKLYQYNEVTKMTNVYNFEILNENQIRFIENVIYFNYQEYNIEFIERKVK</sequence>
<dbReference type="Proteomes" id="UP000199149">
    <property type="component" value="Unassembled WGS sequence"/>
</dbReference>
<dbReference type="EMBL" id="FOUZ01000004">
    <property type="protein sequence ID" value="SFM94830.1"/>
    <property type="molecule type" value="Genomic_DNA"/>
</dbReference>
<proteinExistence type="predicted"/>
<gene>
    <name evidence="2" type="ORF">SAMN05421738_104215</name>
</gene>
<reference evidence="3" key="1">
    <citation type="submission" date="2016-10" db="EMBL/GenBank/DDBJ databases">
        <authorList>
            <person name="Varghese N."/>
            <person name="Submissions S."/>
        </authorList>
    </citation>
    <scope>NUCLEOTIDE SEQUENCE [LARGE SCALE GENOMIC DNA]</scope>
    <source>
        <strain evidence="3">XJ109</strain>
    </source>
</reference>
<dbReference type="RefSeq" id="WP_125113511.1">
    <property type="nucleotide sequence ID" value="NZ_FOUZ01000004.1"/>
</dbReference>
<name>A0A1I4V1F5_9FLAO</name>
<keyword evidence="1" id="KW-0732">Signal</keyword>
<feature type="chain" id="PRO_5011670651" description="Lipocalin-like domain-containing protein" evidence="1">
    <location>
        <begin position="21"/>
        <end position="280"/>
    </location>
</feature>
<evidence type="ECO:0000256" key="1">
    <source>
        <dbReference type="SAM" id="SignalP"/>
    </source>
</evidence>
<dbReference type="AlphaFoldDB" id="A0A1I4V1F5"/>
<evidence type="ECO:0000313" key="2">
    <source>
        <dbReference type="EMBL" id="SFM94830.1"/>
    </source>
</evidence>
<dbReference type="OrthoDB" id="1261513at2"/>